<protein>
    <recommendedName>
        <fullName evidence="4">Phosphorylase superfamily</fullName>
    </recommendedName>
</protein>
<dbReference type="SUPFAM" id="SSF53167">
    <property type="entry name" value="Purine and uridine phosphorylases"/>
    <property type="match status" value="1"/>
</dbReference>
<evidence type="ECO:0000313" key="3">
    <source>
        <dbReference type="Proteomes" id="UP001181622"/>
    </source>
</evidence>
<dbReference type="Proteomes" id="UP001181622">
    <property type="component" value="Unassembled WGS sequence"/>
</dbReference>
<evidence type="ECO:0000256" key="1">
    <source>
        <dbReference type="SAM" id="MobiDB-lite"/>
    </source>
</evidence>
<evidence type="ECO:0000313" key="2">
    <source>
        <dbReference type="EMBL" id="MDR4308826.1"/>
    </source>
</evidence>
<dbReference type="InterPro" id="IPR035994">
    <property type="entry name" value="Nucleoside_phosphorylase_sf"/>
</dbReference>
<feature type="non-terminal residue" evidence="2">
    <location>
        <position position="120"/>
    </location>
</feature>
<dbReference type="PROSITE" id="PS51257">
    <property type="entry name" value="PROKAR_LIPOPROTEIN"/>
    <property type="match status" value="1"/>
</dbReference>
<reference evidence="2" key="1">
    <citation type="submission" date="2020-10" db="EMBL/GenBank/DDBJ databases">
        <authorList>
            <person name="Abbas A."/>
            <person name="Razzaq R."/>
            <person name="Waqas M."/>
            <person name="Abbas N."/>
            <person name="Nielsen T.K."/>
            <person name="Hansen L.H."/>
            <person name="Hussain S."/>
            <person name="Shahid M."/>
        </authorList>
    </citation>
    <scope>NUCLEOTIDE SEQUENCE</scope>
    <source>
        <strain evidence="2">S14</strain>
    </source>
</reference>
<proteinExistence type="predicted"/>
<sequence>MKTAGHVKTAGHASVLIACGLKREARILSGAGVIAVAGGGDAEPLEAELERRAGAARLILSSGLCGALDPMLKVGDLVIGDLVIGGLAQPIEPLARSLPLQRGGQGGDRSGSSSILDDTH</sequence>
<keyword evidence="3" id="KW-1185">Reference proteome</keyword>
<accession>A0ABU1DL78</accession>
<comment type="caution">
    <text evidence="2">The sequence shown here is derived from an EMBL/GenBank/DDBJ whole genome shotgun (WGS) entry which is preliminary data.</text>
</comment>
<feature type="region of interest" description="Disordered" evidence="1">
    <location>
        <begin position="98"/>
        <end position="120"/>
    </location>
</feature>
<dbReference type="EMBL" id="JADBEO010000078">
    <property type="protein sequence ID" value="MDR4308826.1"/>
    <property type="molecule type" value="Genomic_DNA"/>
</dbReference>
<gene>
    <name evidence="2" type="ORF">IHQ68_19570</name>
</gene>
<organism evidence="2 3">
    <name type="scientific">Chelatococcus sambhunathii</name>
    <dbReference type="NCBI Taxonomy" id="363953"/>
    <lineage>
        <taxon>Bacteria</taxon>
        <taxon>Pseudomonadati</taxon>
        <taxon>Pseudomonadota</taxon>
        <taxon>Alphaproteobacteria</taxon>
        <taxon>Hyphomicrobiales</taxon>
        <taxon>Chelatococcaceae</taxon>
        <taxon>Chelatococcus</taxon>
    </lineage>
</organism>
<name>A0ABU1DL78_9HYPH</name>
<evidence type="ECO:0008006" key="4">
    <source>
        <dbReference type="Google" id="ProtNLM"/>
    </source>
</evidence>